<dbReference type="InterPro" id="IPR032710">
    <property type="entry name" value="NTF2-like_dom_sf"/>
</dbReference>
<sequence length="155" mass="16889">MSEKINNGGVIGPREMVELMRRSFFGEGGVEFADDAVYETPFALPGKPKSYKGPEAINAHFAERRADAMSAAMATLEIRANEATVYESTDSEVVTFEFELSGVSKVTGEPFRFTSTIGVLTVRNGKIVRWRDYPNFLGAAEVTGARTQLAELIAG</sequence>
<evidence type="ECO:0000259" key="1">
    <source>
        <dbReference type="Pfam" id="PF12680"/>
    </source>
</evidence>
<feature type="domain" description="SnoaL-like" evidence="1">
    <location>
        <begin position="32"/>
        <end position="130"/>
    </location>
</feature>
<proteinExistence type="predicted"/>
<dbReference type="Proteomes" id="UP000503540">
    <property type="component" value="Chromosome"/>
</dbReference>
<dbReference type="RefSeq" id="WP_167471376.1">
    <property type="nucleotide sequence ID" value="NZ_CP046172.1"/>
</dbReference>
<dbReference type="Gene3D" id="3.10.450.50">
    <property type="match status" value="1"/>
</dbReference>
<evidence type="ECO:0000313" key="2">
    <source>
        <dbReference type="EMBL" id="QIS08065.1"/>
    </source>
</evidence>
<gene>
    <name evidence="2" type="ORF">F5544_00660</name>
</gene>
<dbReference type="AlphaFoldDB" id="A0A6G9Y4A6"/>
<keyword evidence="3" id="KW-1185">Reference proteome</keyword>
<dbReference type="InterPro" id="IPR037401">
    <property type="entry name" value="SnoaL-like"/>
</dbReference>
<dbReference type="SUPFAM" id="SSF54427">
    <property type="entry name" value="NTF2-like"/>
    <property type="match status" value="1"/>
</dbReference>
<accession>A0A6G9Y4A6</accession>
<dbReference type="EMBL" id="CP046172">
    <property type="protein sequence ID" value="QIS08065.1"/>
    <property type="molecule type" value="Genomic_DNA"/>
</dbReference>
<reference evidence="2 3" key="1">
    <citation type="journal article" date="2019" name="ACS Chem. Biol.">
        <title>Identification and Mobilization of a Cryptic Antibiotic Biosynthesis Gene Locus from a Human-Pathogenic Nocardia Isolate.</title>
        <authorList>
            <person name="Herisse M."/>
            <person name="Ishida K."/>
            <person name="Porter J.L."/>
            <person name="Howden B."/>
            <person name="Hertweck C."/>
            <person name="Stinear T.P."/>
            <person name="Pidot S.J."/>
        </authorList>
    </citation>
    <scope>NUCLEOTIDE SEQUENCE [LARGE SCALE GENOMIC DNA]</scope>
    <source>
        <strain evidence="2 3">AUSMDU00012717</strain>
    </source>
</reference>
<evidence type="ECO:0000313" key="3">
    <source>
        <dbReference type="Proteomes" id="UP000503540"/>
    </source>
</evidence>
<protein>
    <submittedName>
        <fullName evidence="2">Nuclear transport factor 2 family protein</fullName>
    </submittedName>
</protein>
<dbReference type="KEGG" id="nah:F5544_00660"/>
<organism evidence="2 3">
    <name type="scientific">Nocardia arthritidis</name>
    <dbReference type="NCBI Taxonomy" id="228602"/>
    <lineage>
        <taxon>Bacteria</taxon>
        <taxon>Bacillati</taxon>
        <taxon>Actinomycetota</taxon>
        <taxon>Actinomycetes</taxon>
        <taxon>Mycobacteriales</taxon>
        <taxon>Nocardiaceae</taxon>
        <taxon>Nocardia</taxon>
    </lineage>
</organism>
<name>A0A6G9Y4A6_9NOCA</name>
<dbReference type="Pfam" id="PF12680">
    <property type="entry name" value="SnoaL_2"/>
    <property type="match status" value="1"/>
</dbReference>